<dbReference type="PANTHER" id="PTHR38442:SF1">
    <property type="entry name" value="INNER MEMBRANE PROTEIN"/>
    <property type="match status" value="1"/>
</dbReference>
<evidence type="ECO:0008006" key="4">
    <source>
        <dbReference type="Google" id="ProtNLM"/>
    </source>
</evidence>
<feature type="transmembrane region" description="Helical" evidence="1">
    <location>
        <begin position="419"/>
        <end position="439"/>
    </location>
</feature>
<keyword evidence="1" id="KW-1133">Transmembrane helix</keyword>
<dbReference type="STRING" id="202956.BJN41_06160"/>
<dbReference type="PANTHER" id="PTHR38442">
    <property type="entry name" value="INNER MEMBRANE PROTEIN-RELATED"/>
    <property type="match status" value="1"/>
</dbReference>
<dbReference type="GO" id="GO:0005886">
    <property type="term" value="C:plasma membrane"/>
    <property type="evidence" value="ECO:0007669"/>
    <property type="project" value="TreeGrafter"/>
</dbReference>
<feature type="transmembrane region" description="Helical" evidence="1">
    <location>
        <begin position="26"/>
        <end position="47"/>
    </location>
</feature>
<accession>A0A1E8DYQ9</accession>
<proteinExistence type="predicted"/>
<dbReference type="InterPro" id="IPR007383">
    <property type="entry name" value="DUF445"/>
</dbReference>
<keyword evidence="1" id="KW-0812">Transmembrane</keyword>
<dbReference type="Pfam" id="PF04286">
    <property type="entry name" value="DUF445"/>
    <property type="match status" value="1"/>
</dbReference>
<dbReference type="AlphaFoldDB" id="A0A1E8DYQ9"/>
<comment type="caution">
    <text evidence="2">The sequence shown here is derived from an EMBL/GenBank/DDBJ whole genome shotgun (WGS) entry which is preliminary data.</text>
</comment>
<evidence type="ECO:0000256" key="1">
    <source>
        <dbReference type="SAM" id="Phobius"/>
    </source>
</evidence>
<dbReference type="RefSeq" id="WP_070155817.1">
    <property type="nucleotide sequence ID" value="NZ_MKQS01000049.1"/>
</dbReference>
<name>A0A1E8DYQ9_9GAMM</name>
<keyword evidence="1" id="KW-0472">Membrane</keyword>
<reference evidence="2 3" key="1">
    <citation type="submission" date="2016-10" db="EMBL/GenBank/DDBJ databases">
        <title>Genome of airborne Acinetobacter sp. 5-2Ac02 in the hospital environment: Species near to Acinetobacter towneri.</title>
        <authorList>
            <person name="Barbosa B."/>
            <person name="Fernandez-Garcia L."/>
            <person name="Gato E."/>
            <person name="Leao R."/>
            <person name="Albano R."/>
            <person name="Fernandez B."/>
            <person name="Fernandez-Cuenca F."/>
            <person name="Marques E."/>
            <person name="Tomas M."/>
        </authorList>
    </citation>
    <scope>NUCLEOTIDE SEQUENCE [LARGE SCALE GENOMIC DNA]</scope>
    <source>
        <strain evidence="2 3">5-2Ac02</strain>
    </source>
</reference>
<protein>
    <recommendedName>
        <fullName evidence="4">DUF445 family protein</fullName>
    </recommendedName>
</protein>
<gene>
    <name evidence="2" type="ORF">BJN41_06160</name>
</gene>
<dbReference type="Proteomes" id="UP000186931">
    <property type="component" value="Unassembled WGS sequence"/>
</dbReference>
<dbReference type="EMBL" id="MKQS01000049">
    <property type="protein sequence ID" value="OFE42424.1"/>
    <property type="molecule type" value="Genomic_DNA"/>
</dbReference>
<sequence>MNTASDHTLASSSQRTSPSLQRSKRFATIALVIAVVAWLALMLTAKLLPEYTWLIHILMLSAEAGVVGGLADWYAITVLFRNPFGKMPIPKFLRDHTEIIPRNKDRIAESMGRFVQENFLSPHVVQKSLHSTDLSLAVGKWLANPQNNAQVTQVIQQTVPKIFEFVGQEQIGRFIQSNSVQWVRNTQVNLLASEMLRAVLENDFHQDVLQRGLDLAHDWMLKHPEKSRELTGQLFKELGVWKLAKGASWIGIDVQQRTIDSLLQRVESMLADPEHPWRQKIEEAGQQLMLQLADNNSSASLRLNDTKNALLDSPQVLNFISGAVVILCNAIKEDLQKPDSGIAQNLRVALQQVGENIIANTAVRQLLNEKMSTIAVNLSDQYSEKVIRFISERIHEWDSREMIGKIENEVGGDLHMIRVNGVVVGAFIGLGLGVIRALVEWI</sequence>
<organism evidence="2 3">
    <name type="scientific">Acinetobacter towneri</name>
    <dbReference type="NCBI Taxonomy" id="202956"/>
    <lineage>
        <taxon>Bacteria</taxon>
        <taxon>Pseudomonadati</taxon>
        <taxon>Pseudomonadota</taxon>
        <taxon>Gammaproteobacteria</taxon>
        <taxon>Moraxellales</taxon>
        <taxon>Moraxellaceae</taxon>
        <taxon>Acinetobacter</taxon>
    </lineage>
</organism>
<evidence type="ECO:0000313" key="2">
    <source>
        <dbReference type="EMBL" id="OFE42424.1"/>
    </source>
</evidence>
<dbReference type="eggNOG" id="COG2733">
    <property type="taxonomic scope" value="Bacteria"/>
</dbReference>
<evidence type="ECO:0000313" key="3">
    <source>
        <dbReference type="Proteomes" id="UP000186931"/>
    </source>
</evidence>
<feature type="transmembrane region" description="Helical" evidence="1">
    <location>
        <begin position="53"/>
        <end position="80"/>
    </location>
</feature>